<evidence type="ECO:0000313" key="1">
    <source>
        <dbReference type="EMBL" id="SHF87991.1"/>
    </source>
</evidence>
<dbReference type="Gene3D" id="2.60.40.10">
    <property type="entry name" value="Immunoglobulins"/>
    <property type="match status" value="1"/>
</dbReference>
<name>A0A1M5FA99_9BACT</name>
<evidence type="ECO:0000313" key="2">
    <source>
        <dbReference type="Proteomes" id="UP000184164"/>
    </source>
</evidence>
<accession>A0A1M5FA99</accession>
<dbReference type="EMBL" id="FQUM01000011">
    <property type="protein sequence ID" value="SHF87991.1"/>
    <property type="molecule type" value="Genomic_DNA"/>
</dbReference>
<dbReference type="PROSITE" id="PS51257">
    <property type="entry name" value="PROKAR_LIPOPROTEIN"/>
    <property type="match status" value="1"/>
</dbReference>
<reference evidence="1 2" key="1">
    <citation type="submission" date="2016-11" db="EMBL/GenBank/DDBJ databases">
        <authorList>
            <person name="Jaros S."/>
            <person name="Januszkiewicz K."/>
            <person name="Wedrychowicz H."/>
        </authorList>
    </citation>
    <scope>NUCLEOTIDE SEQUENCE [LARGE SCALE GENOMIC DNA]</scope>
    <source>
        <strain evidence="1 2">DSM 26910</strain>
    </source>
</reference>
<dbReference type="STRING" id="1484053.SAMN05444274_11169"/>
<sequence>MNTKIIYFIVVLSMFSTLMSCEKMEDTYFEFVKDGETIYVGKADSVKTRGGNNRIELSWLLVSDPKVNSYKVYWNSRRDSIENTVTKTTAVDTVRVLLTDIREDVHNFEIFTYDKDGNSSVAVSTIGRVYGDNYKASLLQRTYKTINRSDDNLIVKWSEAPNTLLFVEIQYTDNMGNMVKKFVPGETEVDSLKNFPVGGSLQYRTAFLPEPEALDTFYTSFNTITEDDI</sequence>
<dbReference type="Pfam" id="PF16389">
    <property type="entry name" value="DUF4998"/>
    <property type="match status" value="1"/>
</dbReference>
<evidence type="ECO:0008006" key="3">
    <source>
        <dbReference type="Google" id="ProtNLM"/>
    </source>
</evidence>
<organism evidence="1 2">
    <name type="scientific">Mariniphaga anaerophila</name>
    <dbReference type="NCBI Taxonomy" id="1484053"/>
    <lineage>
        <taxon>Bacteria</taxon>
        <taxon>Pseudomonadati</taxon>
        <taxon>Bacteroidota</taxon>
        <taxon>Bacteroidia</taxon>
        <taxon>Marinilabiliales</taxon>
        <taxon>Prolixibacteraceae</taxon>
        <taxon>Mariniphaga</taxon>
    </lineage>
</organism>
<dbReference type="OrthoDB" id="831253at2"/>
<proteinExistence type="predicted"/>
<keyword evidence="2" id="KW-1185">Reference proteome</keyword>
<protein>
    <recommendedName>
        <fullName evidence="3">DUF4998 domain-containing protein</fullName>
    </recommendedName>
</protein>
<gene>
    <name evidence="1" type="ORF">SAMN05444274_11169</name>
</gene>
<dbReference type="RefSeq" id="WP_073003244.1">
    <property type="nucleotide sequence ID" value="NZ_FQUM01000011.1"/>
</dbReference>
<dbReference type="AlphaFoldDB" id="A0A1M5FA99"/>
<dbReference type="InterPro" id="IPR013783">
    <property type="entry name" value="Ig-like_fold"/>
</dbReference>
<dbReference type="Proteomes" id="UP000184164">
    <property type="component" value="Unassembled WGS sequence"/>
</dbReference>